<proteinExistence type="predicted"/>
<feature type="chain" id="PRO_5032564312" evidence="1">
    <location>
        <begin position="24"/>
        <end position="173"/>
    </location>
</feature>
<evidence type="ECO:0000313" key="2">
    <source>
        <dbReference type="EMBL" id="QOL19963.1"/>
    </source>
</evidence>
<organism evidence="2 3">
    <name type="scientific">Candidatus Bodocaedibacter vickermanii</name>
    <dbReference type="NCBI Taxonomy" id="2741701"/>
    <lineage>
        <taxon>Bacteria</taxon>
        <taxon>Pseudomonadati</taxon>
        <taxon>Pseudomonadota</taxon>
        <taxon>Alphaproteobacteria</taxon>
        <taxon>Holosporales</taxon>
        <taxon>Candidatus Paracaedibacteraceae</taxon>
        <taxon>Candidatus Bodocaedibacter</taxon>
    </lineage>
</organism>
<dbReference type="Proteomes" id="UP000594001">
    <property type="component" value="Chromosome"/>
</dbReference>
<keyword evidence="3" id="KW-1185">Reference proteome</keyword>
<dbReference type="AlphaFoldDB" id="A0A7L9RTL2"/>
<protein>
    <submittedName>
        <fullName evidence="2">Uncharacterized protein</fullName>
    </submittedName>
</protein>
<gene>
    <name evidence="2" type="ORF">CPBP_00737</name>
</gene>
<evidence type="ECO:0000256" key="1">
    <source>
        <dbReference type="SAM" id="SignalP"/>
    </source>
</evidence>
<sequence length="173" mass="19048">MYKTFLAGLSLGLLLLTPITLNASSLTFDGIPTVLSEDGSFTSPMSSRVSDVTSKDVVHLHLFRAHSTLSDMSQKERNDLAKRLGSSKRIDLERIIPEEHKETVIKDSCCCLFWKGCFRVSSKTLGSLAIDIILDLSDGKLDGKGPNGSIDYIHHIAEIINATIEEVRAERSK</sequence>
<dbReference type="EMBL" id="CP054719">
    <property type="protein sequence ID" value="QOL19963.1"/>
    <property type="molecule type" value="Genomic_DNA"/>
</dbReference>
<keyword evidence="1" id="KW-0732">Signal</keyword>
<accession>A0A7L9RTL2</accession>
<dbReference type="KEGG" id="pbal:CPBP_00737"/>
<feature type="signal peptide" evidence="1">
    <location>
        <begin position="1"/>
        <end position="23"/>
    </location>
</feature>
<dbReference type="RefSeq" id="WP_350331519.1">
    <property type="nucleotide sequence ID" value="NZ_CP054719.1"/>
</dbReference>
<evidence type="ECO:0000313" key="3">
    <source>
        <dbReference type="Proteomes" id="UP000594001"/>
    </source>
</evidence>
<reference evidence="2 3" key="1">
    <citation type="submission" date="2020-06" db="EMBL/GenBank/DDBJ databases">
        <title>The endosymbiont of the kinetoplastid Bodo saltans is a Paracaedibacter-like alpha-proteobacterium possessing a putative toxin-antitoxin system.</title>
        <authorList>
            <person name="Midha S."/>
            <person name="Rigden D.J."/>
            <person name="Siozios S."/>
            <person name="Hurst G.D.D."/>
            <person name="Jackson A.P."/>
        </authorList>
    </citation>
    <scope>NUCLEOTIDE SEQUENCE [LARGE SCALE GENOMIC DNA]</scope>
    <source>
        <strain evidence="2">Lake Konstanz</strain>
    </source>
</reference>
<name>A0A7L9RTL2_9PROT</name>